<dbReference type="Pfam" id="PF13716">
    <property type="entry name" value="CRAL_TRIO_2"/>
    <property type="match status" value="1"/>
</dbReference>
<dbReference type="STRING" id="30069.A0A182XZA3"/>
<dbReference type="PANTHER" id="PTHR22826">
    <property type="entry name" value="RHO GUANINE EXCHANGE FACTOR-RELATED"/>
    <property type="match status" value="1"/>
</dbReference>
<reference evidence="5" key="2">
    <citation type="submission" date="2020-05" db="UniProtKB">
        <authorList>
            <consortium name="EnsemblMetazoa"/>
        </authorList>
    </citation>
    <scope>IDENTIFICATION</scope>
    <source>
        <strain evidence="5">Indian</strain>
    </source>
</reference>
<keyword evidence="6" id="KW-1185">Reference proteome</keyword>
<evidence type="ECO:0000256" key="3">
    <source>
        <dbReference type="ARBA" id="ARBA00049987"/>
    </source>
</evidence>
<feature type="compositionally biased region" description="Basic and acidic residues" evidence="4">
    <location>
        <begin position="1292"/>
        <end position="1301"/>
    </location>
</feature>
<evidence type="ECO:0000256" key="1">
    <source>
        <dbReference type="ARBA" id="ARBA00022443"/>
    </source>
</evidence>
<feature type="region of interest" description="Disordered" evidence="4">
    <location>
        <begin position="873"/>
        <end position="942"/>
    </location>
</feature>
<feature type="compositionally biased region" description="Polar residues" evidence="4">
    <location>
        <begin position="2068"/>
        <end position="2086"/>
    </location>
</feature>
<feature type="compositionally biased region" description="Low complexity" evidence="4">
    <location>
        <begin position="1633"/>
        <end position="1650"/>
    </location>
</feature>
<evidence type="ECO:0000313" key="5">
    <source>
        <dbReference type="EnsemblMetazoa" id="ASTEI01539-PA"/>
    </source>
</evidence>
<dbReference type="GO" id="GO:0005737">
    <property type="term" value="C:cytoplasm"/>
    <property type="evidence" value="ECO:0007669"/>
    <property type="project" value="TreeGrafter"/>
</dbReference>
<dbReference type="Gene3D" id="1.20.58.60">
    <property type="match status" value="1"/>
</dbReference>
<sequence>MAAAAAAGTPNSIEVQIDNFLEQFKRSASKAMDGDWSSSSAVTTPQSACSSGSKLKNFFADQLTHEENSNFANNGSTSSNASSYHSAHQNHQQNHQHQYNNYQNTFQHQSSVTSNTSVQTVLNQSLQNSANVNKLIENVCQNGNHFNLNTFGSCSSLITTNGHASSSGSIMRDNMNSAVSVSSAEEPLSVGDVADLLHPQYAIITGGRSKDGCPLITFPDYNNFQNLTDLEYQKLMLYLTSVPSLSEADLGFNLIVDRRKDRWAAVKAILLKISIYFPAMVHIVYVIRPAGFLQKAISEVSNKFFKDEFRFRVIVCGTLDELYEYVCRGQLTAELGGELPYSHHEWIQQRISLEKFSGLTNIISGNLDAFMKSINDMEFPNSVEATEQLINDQGEQYEKLKEDILSAGQHGEVLLEEMKSKKEYDRDTVERFGNISSIERLLVQLEETERQFEDFWTMHLSRLKKCLELRRFEQDFRELQVRRLDDFSDSKNMFNCVLFRPCFHGKNNFDRHLKTVSDMTEIGETVTRMDQLLNETKEFQLICGLDVERAQHVISTGQRLIGTKGCISSCPKEVVQPKCDELSRVCALIHDRISKRIDTLAKARELMERVEKANKWCTRGIELLATQRIEKCSVSAEIAEQSLQEIQDYLASAAEFKLYSPKEIKNEIQENTTLETKALVSQVLQRIDDVQLMCDKRMITLKKLTLKPPRPVQTVTPEPAVPLQPPGGAPHPIFRQRRSYSKVSVFEYFMPDARYIENQSKGSQQYTKFRNNRSASSSRVLGGLQAPIKAEAKVDCRRKSGEVRLGKNGNEDESFATDRIPKMKLLKVNYVHLTNDEAVKKPGSDIDKKEAIATSIIAGNHGKALKGDVERKKMASTANGGGGGSKVVNSNAGSNLAADHQPSAGGPFVGKADSSKECKKSTSSKETETPNGDPGKGSNSKYLVYKKHNGFGANSSHTAESSSANGGKLQYINDSDIKIKALAKKKYGLLFENKKKSKLETVQYYFDSRGYERYVDNKLYGVINERKNQPDGHAVQSSAGGSVAMQTKSAEMQQKRQSWDAVRHHNRPSMMRVINQSPAAKKCANVIMLNHQTSAAAAAASAGVAKPMSAEAPERLGAGDLKQENCRMFKLQKSHTSTNLLTRHKSMNDIHRINQLFLESRDRDPDPLSGVSFASRQNLKHANNSGDSIAPHAGPVVRTDVPPVHRFEKHRKSEQGKYLVHKRLSARYKTESNLPNSLEGMRPASTDNVTTSSCTLSGDDTISKRIRKIIDDHQDHTASTETIDQQPDDERDEMHELDKQKAQSHHASAHPSSNENIAAKKFRRLSKSKSADKLSVDSKHAHAQKEKHGTASSTTCGYKNCKFSNCPMSSSSSSSSSASSSSSTVSCSTRTNLTECSEKTASTAIERNIPDQLDIISCGKRTSIVINDNDDATNQATEYKTDSFVINNLLNNGMLSGKLSNTASSKDVNDDAQMVISSKIKEIDLESNRMIIEKCLVQHPGPNVELVSRQKFWNQQNQRNIKLKNNPQTKAYDDKMNINNKIKNEENNSIKIFISSSGGGGGGGGSNGNNCSNSLSEPVSLISTVTANSSRSSACSYSSNSSWGVAGSESDKDDGYYDQSERSISPDKEQPFSIVSTSSTNSSSSSTVCSESTNISSVTCTKSLPAGGNGAGNRYTSKTSIRLGCDGPLDSGISISSDTAITSSDSDLNLQSQTDSDERKLKRGHVLAELLETERIYVAEMGSILKGYKDEMLSEEMSSLVPPGLQGKSDILFGNLHELYTFHNDIFLKDLENCISTTELVALCFVQRRDTFFRLYSYYCQNIPRSERLRETLVDTHLFLQECQKKLGHKLPLAAYLLKPVQRITKYQLLLKDLLKFSDTGTCSRELQKALDCMLVVLKCVNDSMHQIAITGFPADLSQQGELLMQDSFQVWTESKKDLRLRLKTQNRHIFLYQKAMLFCKQGSKTGHNKSTYQFKHWLQMSQIGLTESVRGDSRRFEVWLQGRQEVHTIQATTIEIKNKWVAEIKRVLLNQLEELKGEKIKQYGLNHKPLRHMASWDVPQAAVHGTPNRTVSCDQQAQHQPTSNGLAGVGGMIGLAQDVVTRISNINDDSLLNATGISSSSSEHDNQESNAWSSDYSNSEDEFTTVEDSVVPGHKFVSLADYCAMGNSEVSMKEAEVVELLKVGCAGWWFVKVVATGLEGWAPAAYLEAVSRKNSRLRSARSQDRLNEH</sequence>
<dbReference type="GO" id="GO:0035556">
    <property type="term" value="P:intracellular signal transduction"/>
    <property type="evidence" value="ECO:0007669"/>
    <property type="project" value="InterPro"/>
</dbReference>
<proteinExistence type="inferred from homology"/>
<dbReference type="InterPro" id="IPR036028">
    <property type="entry name" value="SH3-like_dom_sf"/>
</dbReference>
<dbReference type="PANTHER" id="PTHR22826:SF211">
    <property type="entry name" value="LD43457P"/>
    <property type="match status" value="1"/>
</dbReference>
<dbReference type="PROSITE" id="PS50191">
    <property type="entry name" value="CRAL_TRIO"/>
    <property type="match status" value="1"/>
</dbReference>
<dbReference type="Gene3D" id="2.30.29.30">
    <property type="entry name" value="Pleckstrin-homology domain (PH domain)/Phosphotyrosine-binding domain (PTB)"/>
    <property type="match status" value="1"/>
</dbReference>
<evidence type="ECO:0000256" key="2">
    <source>
        <dbReference type="ARBA" id="ARBA00022658"/>
    </source>
</evidence>
<feature type="region of interest" description="Disordered" evidence="4">
    <location>
        <begin position="1230"/>
        <end position="1258"/>
    </location>
</feature>
<dbReference type="Gene3D" id="3.40.525.10">
    <property type="entry name" value="CRAL-TRIO lipid binding domain"/>
    <property type="match status" value="1"/>
</dbReference>
<dbReference type="SUPFAM" id="SSF48065">
    <property type="entry name" value="DBL homology domain (DH-domain)"/>
    <property type="match status" value="1"/>
</dbReference>
<feature type="region of interest" description="Disordered" evidence="4">
    <location>
        <begin position="68"/>
        <end position="95"/>
    </location>
</feature>
<feature type="compositionally biased region" description="Basic and acidic residues" evidence="4">
    <location>
        <begin position="1609"/>
        <end position="1630"/>
    </location>
</feature>
<feature type="compositionally biased region" description="Pro residues" evidence="4">
    <location>
        <begin position="719"/>
        <end position="729"/>
    </location>
</feature>
<dbReference type="Gene3D" id="2.30.30.40">
    <property type="entry name" value="SH3 Domains"/>
    <property type="match status" value="1"/>
</dbReference>
<dbReference type="SMART" id="SM00233">
    <property type="entry name" value="PH"/>
    <property type="match status" value="1"/>
</dbReference>
<organism evidence="5 6">
    <name type="scientific">Anopheles stephensi</name>
    <name type="common">Indo-Pakistan malaria mosquito</name>
    <dbReference type="NCBI Taxonomy" id="30069"/>
    <lineage>
        <taxon>Eukaryota</taxon>
        <taxon>Metazoa</taxon>
        <taxon>Ecdysozoa</taxon>
        <taxon>Arthropoda</taxon>
        <taxon>Hexapoda</taxon>
        <taxon>Insecta</taxon>
        <taxon>Pterygota</taxon>
        <taxon>Neoptera</taxon>
        <taxon>Endopterygota</taxon>
        <taxon>Diptera</taxon>
        <taxon>Nematocera</taxon>
        <taxon>Culicoidea</taxon>
        <taxon>Culicidae</taxon>
        <taxon>Anophelinae</taxon>
        <taxon>Anopheles</taxon>
    </lineage>
</organism>
<dbReference type="VEuPathDB" id="VectorBase:ASTEI20_042182"/>
<feature type="compositionally biased region" description="Polar residues" evidence="4">
    <location>
        <begin position="1245"/>
        <end position="1258"/>
    </location>
</feature>
<feature type="compositionally biased region" description="Basic and acidic residues" evidence="4">
    <location>
        <begin position="1329"/>
        <end position="1349"/>
    </location>
</feature>
<dbReference type="SUPFAM" id="SSF52087">
    <property type="entry name" value="CRAL/TRIO domain"/>
    <property type="match status" value="1"/>
</dbReference>
<dbReference type="PROSITE" id="PS50003">
    <property type="entry name" value="PH_DOMAIN"/>
    <property type="match status" value="1"/>
</dbReference>
<dbReference type="Proteomes" id="UP000076408">
    <property type="component" value="Unassembled WGS sequence"/>
</dbReference>
<dbReference type="EnsemblMetazoa" id="ASTEI01539-RA">
    <property type="protein sequence ID" value="ASTEI01539-PA"/>
    <property type="gene ID" value="ASTEI01539"/>
</dbReference>
<dbReference type="PROSITE" id="PS50002">
    <property type="entry name" value="SH3"/>
    <property type="match status" value="1"/>
</dbReference>
<feature type="region of interest" description="Disordered" evidence="4">
    <location>
        <begin position="1028"/>
        <end position="1048"/>
    </location>
</feature>
<dbReference type="Pfam" id="PF23289">
    <property type="entry name" value="Spectrin_5"/>
    <property type="match status" value="1"/>
</dbReference>
<keyword evidence="2" id="KW-0344">Guanine-nucleotide releasing factor</keyword>
<dbReference type="VEuPathDB" id="VectorBase:ASTE001750"/>
<dbReference type="VEuPathDB" id="VectorBase:ASTE001749"/>
<reference evidence="6" key="1">
    <citation type="journal article" date="2014" name="Genome Biol.">
        <title>Genome analysis of a major urban malaria vector mosquito, Anopheles stephensi.</title>
        <authorList>
            <person name="Jiang X."/>
            <person name="Peery A."/>
            <person name="Hall A.B."/>
            <person name="Sharma A."/>
            <person name="Chen X.G."/>
            <person name="Waterhouse R.M."/>
            <person name="Komissarov A."/>
            <person name="Riehle M.M."/>
            <person name="Shouche Y."/>
            <person name="Sharakhova M.V."/>
            <person name="Lawson D."/>
            <person name="Pakpour N."/>
            <person name="Arensburger P."/>
            <person name="Davidson V.L."/>
            <person name="Eiglmeier K."/>
            <person name="Emrich S."/>
            <person name="George P."/>
            <person name="Kennedy R.C."/>
            <person name="Mane S.P."/>
            <person name="Maslen G."/>
            <person name="Oringanje C."/>
            <person name="Qi Y."/>
            <person name="Settlage R."/>
            <person name="Tojo M."/>
            <person name="Tubio J.M."/>
            <person name="Unger M.F."/>
            <person name="Wang B."/>
            <person name="Vernick K.D."/>
            <person name="Ribeiro J.M."/>
            <person name="James A.A."/>
            <person name="Michel K."/>
            <person name="Riehle M.A."/>
            <person name="Luckhart S."/>
            <person name="Sharakhov I.V."/>
            <person name="Tu Z."/>
        </authorList>
    </citation>
    <scope>NUCLEOTIDE SEQUENCE [LARGE SCALE GENOMIC DNA]</scope>
    <source>
        <strain evidence="6">Indian</strain>
    </source>
</reference>
<dbReference type="Pfam" id="PF00621">
    <property type="entry name" value="RhoGEF"/>
    <property type="match status" value="1"/>
</dbReference>
<feature type="region of interest" description="Disordered" evidence="4">
    <location>
        <begin position="1591"/>
        <end position="1650"/>
    </location>
</feature>
<dbReference type="SMART" id="SM00516">
    <property type="entry name" value="SEC14"/>
    <property type="match status" value="1"/>
</dbReference>
<dbReference type="InterPro" id="IPR001331">
    <property type="entry name" value="GDS_CDC24_CS"/>
</dbReference>
<feature type="region of interest" description="Disordered" evidence="4">
    <location>
        <begin position="2067"/>
        <end position="2086"/>
    </location>
</feature>
<feature type="compositionally biased region" description="Low complexity" evidence="4">
    <location>
        <begin position="1591"/>
        <end position="1602"/>
    </location>
</feature>
<protein>
    <recommendedName>
        <fullName evidence="7">Guanine nucleotide exchange factor DBS</fullName>
    </recommendedName>
</protein>
<dbReference type="InterPro" id="IPR036865">
    <property type="entry name" value="CRAL-TRIO_dom_sf"/>
</dbReference>
<feature type="region of interest" description="Disordered" evidence="4">
    <location>
        <begin position="2118"/>
        <end position="2139"/>
    </location>
</feature>
<dbReference type="InterPro" id="IPR055251">
    <property type="entry name" value="SOS1_NGEF_PH"/>
</dbReference>
<dbReference type="CDD" id="cd11856">
    <property type="entry name" value="SH3_p47phox_like"/>
    <property type="match status" value="1"/>
</dbReference>
<dbReference type="InterPro" id="IPR001251">
    <property type="entry name" value="CRAL-TRIO_dom"/>
</dbReference>
<dbReference type="Gene3D" id="1.20.900.10">
    <property type="entry name" value="Dbl homology (DH) domain"/>
    <property type="match status" value="1"/>
</dbReference>
<dbReference type="SUPFAM" id="SSF50729">
    <property type="entry name" value="PH domain-like"/>
    <property type="match status" value="1"/>
</dbReference>
<dbReference type="Pfam" id="PF00018">
    <property type="entry name" value="SH3_1"/>
    <property type="match status" value="1"/>
</dbReference>
<dbReference type="VEuPathDB" id="VectorBase:ASTEI20_037342"/>
<dbReference type="InterPro" id="IPR011993">
    <property type="entry name" value="PH-like_dom_sf"/>
</dbReference>
<dbReference type="InterPro" id="IPR001452">
    <property type="entry name" value="SH3_domain"/>
</dbReference>
<dbReference type="InterPro" id="IPR035899">
    <property type="entry name" value="DBL_dom_sf"/>
</dbReference>
<dbReference type="InterPro" id="IPR051336">
    <property type="entry name" value="RhoGEF_Guanine_NuclExch_SF"/>
</dbReference>
<evidence type="ECO:0008006" key="7">
    <source>
        <dbReference type="Google" id="ProtNLM"/>
    </source>
</evidence>
<dbReference type="OMA" id="CNIETER"/>
<name>A0A182XZA3_ANOST</name>
<dbReference type="SMART" id="SM00325">
    <property type="entry name" value="RhoGEF"/>
    <property type="match status" value="1"/>
</dbReference>
<dbReference type="VEuPathDB" id="VectorBase:ASTE001751"/>
<dbReference type="SUPFAM" id="SSF50044">
    <property type="entry name" value="SH3-domain"/>
    <property type="match status" value="1"/>
</dbReference>
<dbReference type="InterPro" id="IPR056466">
    <property type="entry name" value="Spectrin_DBS"/>
</dbReference>
<evidence type="ECO:0000313" key="6">
    <source>
        <dbReference type="Proteomes" id="UP000076408"/>
    </source>
</evidence>
<feature type="compositionally biased region" description="Polar residues" evidence="4">
    <location>
        <begin position="2129"/>
        <end position="2138"/>
    </location>
</feature>
<dbReference type="PROSITE" id="PS50010">
    <property type="entry name" value="DH_2"/>
    <property type="match status" value="1"/>
</dbReference>
<evidence type="ECO:0000256" key="4">
    <source>
        <dbReference type="SAM" id="MobiDB-lite"/>
    </source>
</evidence>
<dbReference type="CDD" id="cd00170">
    <property type="entry name" value="SEC14"/>
    <property type="match status" value="1"/>
</dbReference>
<comment type="similarity">
    <text evidence="3">Belongs to the MCF2 family.</text>
</comment>
<dbReference type="InterPro" id="IPR001849">
    <property type="entry name" value="PH_domain"/>
</dbReference>
<feature type="region of interest" description="Disordered" evidence="4">
    <location>
        <begin position="710"/>
        <end position="732"/>
    </location>
</feature>
<feature type="compositionally biased region" description="Polar residues" evidence="4">
    <location>
        <begin position="1035"/>
        <end position="1048"/>
    </location>
</feature>
<dbReference type="InterPro" id="IPR000219">
    <property type="entry name" value="DH_dom"/>
</dbReference>
<feature type="compositionally biased region" description="Basic and acidic residues" evidence="4">
    <location>
        <begin position="913"/>
        <end position="928"/>
    </location>
</feature>
<dbReference type="CDD" id="cd00160">
    <property type="entry name" value="RhoGEF"/>
    <property type="match status" value="1"/>
</dbReference>
<dbReference type="VEuPathDB" id="VectorBase:ASTEI01539"/>
<feature type="compositionally biased region" description="Low complexity" evidence="4">
    <location>
        <begin position="886"/>
        <end position="895"/>
    </location>
</feature>
<feature type="region of interest" description="Disordered" evidence="4">
    <location>
        <begin position="1271"/>
        <end position="1354"/>
    </location>
</feature>
<feature type="compositionally biased region" description="Low complexity" evidence="4">
    <location>
        <begin position="69"/>
        <end position="95"/>
    </location>
</feature>
<keyword evidence="1" id="KW-0728">SH3 domain</keyword>
<accession>A0A182XZA3</accession>
<dbReference type="PROSITE" id="PS00741">
    <property type="entry name" value="DH_1"/>
    <property type="match status" value="1"/>
</dbReference>
<dbReference type="SMART" id="SM00326">
    <property type="entry name" value="SH3"/>
    <property type="match status" value="1"/>
</dbReference>
<dbReference type="Pfam" id="PF22697">
    <property type="entry name" value="SOS1_NGEF_PH"/>
    <property type="match status" value="1"/>
</dbReference>
<dbReference type="GO" id="GO:0005085">
    <property type="term" value="F:guanyl-nucleotide exchange factor activity"/>
    <property type="evidence" value="ECO:0007669"/>
    <property type="project" value="UniProtKB-KW"/>
</dbReference>